<dbReference type="OrthoDB" id="5512013at2"/>
<accession>A0A502EB63</accession>
<reference evidence="1 2" key="1">
    <citation type="journal article" date="2019" name="Environ. Microbiol.">
        <title>Species interactions and distinct microbial communities in high Arctic permafrost affected cryosols are associated with the CH4 and CO2 gas fluxes.</title>
        <authorList>
            <person name="Altshuler I."/>
            <person name="Hamel J."/>
            <person name="Turney S."/>
            <person name="Magnuson E."/>
            <person name="Levesque R."/>
            <person name="Greer C."/>
            <person name="Whyte L.G."/>
        </authorList>
    </citation>
    <scope>NUCLEOTIDE SEQUENCE [LARGE SCALE GENOMIC DNA]</scope>
    <source>
        <strain evidence="1 2">S5.20</strain>
    </source>
</reference>
<dbReference type="RefSeq" id="WP_140690468.1">
    <property type="nucleotide sequence ID" value="NZ_RCZG01000004.1"/>
</dbReference>
<comment type="caution">
    <text evidence="1">The sequence shown here is derived from an EMBL/GenBank/DDBJ whole genome shotgun (WGS) entry which is preliminary data.</text>
</comment>
<dbReference type="SUPFAM" id="SSF103642">
    <property type="entry name" value="Sec-C motif"/>
    <property type="match status" value="1"/>
</dbReference>
<organism evidence="1 2">
    <name type="scientific">Mycolicibacterium hodleri</name>
    <dbReference type="NCBI Taxonomy" id="49897"/>
    <lineage>
        <taxon>Bacteria</taxon>
        <taxon>Bacillati</taxon>
        <taxon>Actinomycetota</taxon>
        <taxon>Actinomycetes</taxon>
        <taxon>Mycobacteriales</taxon>
        <taxon>Mycobacteriaceae</taxon>
        <taxon>Mycolicibacterium</taxon>
    </lineage>
</organism>
<dbReference type="Pfam" id="PF02810">
    <property type="entry name" value="SEC-C"/>
    <property type="match status" value="1"/>
</dbReference>
<keyword evidence="2" id="KW-1185">Reference proteome</keyword>
<evidence type="ECO:0000313" key="1">
    <source>
        <dbReference type="EMBL" id="TPG34172.1"/>
    </source>
</evidence>
<dbReference type="AlphaFoldDB" id="A0A502EB63"/>
<sequence>MSDDSAIVTRTCATCGFPVSAMRHAATEPPCPRCGQPGSSGGEPRVDATAGQLQVVFYGVELITLQRLAVALRVVDDESTLAGLAAATAPIHQRLATWIERHQDDSVRSVGTTLSTIVKVLLALYVMSEEPAHPEQLRAVITNVVTGRLDQLPLRGRGPCFCASGKRYKKCHGRAR</sequence>
<evidence type="ECO:0000313" key="2">
    <source>
        <dbReference type="Proteomes" id="UP000320095"/>
    </source>
</evidence>
<dbReference type="Proteomes" id="UP000320095">
    <property type="component" value="Unassembled WGS sequence"/>
</dbReference>
<proteinExistence type="predicted"/>
<dbReference type="InterPro" id="IPR004027">
    <property type="entry name" value="SEC_C_motif"/>
</dbReference>
<name>A0A502EB63_9MYCO</name>
<gene>
    <name evidence="1" type="ORF">EAH80_11215</name>
</gene>
<protein>
    <recommendedName>
        <fullName evidence="3">Zinc chelation protein SecC</fullName>
    </recommendedName>
</protein>
<dbReference type="EMBL" id="RCZG01000004">
    <property type="protein sequence ID" value="TPG34172.1"/>
    <property type="molecule type" value="Genomic_DNA"/>
</dbReference>
<evidence type="ECO:0008006" key="3">
    <source>
        <dbReference type="Google" id="ProtNLM"/>
    </source>
</evidence>